<dbReference type="Proteomes" id="UP000887579">
    <property type="component" value="Unplaced"/>
</dbReference>
<evidence type="ECO:0000313" key="1">
    <source>
        <dbReference type="Proteomes" id="UP000887579"/>
    </source>
</evidence>
<accession>A0AC34GMX3</accession>
<reference evidence="2" key="1">
    <citation type="submission" date="2022-11" db="UniProtKB">
        <authorList>
            <consortium name="WormBaseParasite"/>
        </authorList>
    </citation>
    <scope>IDENTIFICATION</scope>
</reference>
<name>A0AC34GMX3_9BILA</name>
<protein>
    <submittedName>
        <fullName evidence="2">Uncharacterized protein</fullName>
    </submittedName>
</protein>
<sequence>MSFKGAFTRARAKAFEKCEVCINVTLPEFSSPPEPMNFMSTLCPMKDELKTIYDSCKGYQQQWLTLIANLQSTDVNKCNEESNALNELIDKPDDGLKVLYEKCNAAFKHFDDLYKHIASESIRLYNQQAPASNDIQAIAPSQSPAPSQQPA</sequence>
<organism evidence="1 2">
    <name type="scientific">Panagrolaimus sp. ES5</name>
    <dbReference type="NCBI Taxonomy" id="591445"/>
    <lineage>
        <taxon>Eukaryota</taxon>
        <taxon>Metazoa</taxon>
        <taxon>Ecdysozoa</taxon>
        <taxon>Nematoda</taxon>
        <taxon>Chromadorea</taxon>
        <taxon>Rhabditida</taxon>
        <taxon>Tylenchina</taxon>
        <taxon>Panagrolaimomorpha</taxon>
        <taxon>Panagrolaimoidea</taxon>
        <taxon>Panagrolaimidae</taxon>
        <taxon>Panagrolaimus</taxon>
    </lineage>
</organism>
<dbReference type="WBParaSite" id="ES5_v2.g30836.t1">
    <property type="protein sequence ID" value="ES5_v2.g30836.t1"/>
    <property type="gene ID" value="ES5_v2.g30836"/>
</dbReference>
<evidence type="ECO:0000313" key="2">
    <source>
        <dbReference type="WBParaSite" id="ES5_v2.g30836.t1"/>
    </source>
</evidence>
<proteinExistence type="predicted"/>